<protein>
    <recommendedName>
        <fullName evidence="3">Solute carrier family 40 protein</fullName>
    </recommendedName>
</protein>
<gene>
    <name evidence="1" type="ORF">ElyMa_004017000</name>
</gene>
<evidence type="ECO:0008006" key="3">
    <source>
        <dbReference type="Google" id="ProtNLM"/>
    </source>
</evidence>
<keyword evidence="2" id="KW-1185">Reference proteome</keyword>
<reference evidence="1 2" key="1">
    <citation type="journal article" date="2021" name="Elife">
        <title>Chloroplast acquisition without the gene transfer in kleptoplastic sea slugs, Plakobranchus ocellatus.</title>
        <authorList>
            <person name="Maeda T."/>
            <person name="Takahashi S."/>
            <person name="Yoshida T."/>
            <person name="Shimamura S."/>
            <person name="Takaki Y."/>
            <person name="Nagai Y."/>
            <person name="Toyoda A."/>
            <person name="Suzuki Y."/>
            <person name="Arimoto A."/>
            <person name="Ishii H."/>
            <person name="Satoh N."/>
            <person name="Nishiyama T."/>
            <person name="Hasebe M."/>
            <person name="Maruyama T."/>
            <person name="Minagawa J."/>
            <person name="Obokata J."/>
            <person name="Shigenobu S."/>
        </authorList>
    </citation>
    <scope>NUCLEOTIDE SEQUENCE [LARGE SCALE GENOMIC DNA]</scope>
</reference>
<dbReference type="EMBL" id="BMAT01008171">
    <property type="protein sequence ID" value="GFR79314.1"/>
    <property type="molecule type" value="Genomic_DNA"/>
</dbReference>
<name>A0AAV4G227_9GAST</name>
<sequence>MSTKKPTTVEDLLDQSGGFGLFQWITTIFLSYNKFMAGWSIFQMAFAGIIPSWVCQGSPETDPLNWTVSSCQVVVNASSGQQSDCLAYNFTGDRHTAISEVIGPLLF</sequence>
<dbReference type="Proteomes" id="UP000762676">
    <property type="component" value="Unassembled WGS sequence"/>
</dbReference>
<organism evidence="1 2">
    <name type="scientific">Elysia marginata</name>
    <dbReference type="NCBI Taxonomy" id="1093978"/>
    <lineage>
        <taxon>Eukaryota</taxon>
        <taxon>Metazoa</taxon>
        <taxon>Spiralia</taxon>
        <taxon>Lophotrochozoa</taxon>
        <taxon>Mollusca</taxon>
        <taxon>Gastropoda</taxon>
        <taxon>Heterobranchia</taxon>
        <taxon>Euthyneura</taxon>
        <taxon>Panpulmonata</taxon>
        <taxon>Sacoglossa</taxon>
        <taxon>Placobranchoidea</taxon>
        <taxon>Plakobranchidae</taxon>
        <taxon>Elysia</taxon>
    </lineage>
</organism>
<dbReference type="AlphaFoldDB" id="A0AAV4G227"/>
<accession>A0AAV4G227</accession>
<proteinExistence type="predicted"/>
<evidence type="ECO:0000313" key="2">
    <source>
        <dbReference type="Proteomes" id="UP000762676"/>
    </source>
</evidence>
<evidence type="ECO:0000313" key="1">
    <source>
        <dbReference type="EMBL" id="GFR79314.1"/>
    </source>
</evidence>
<comment type="caution">
    <text evidence="1">The sequence shown here is derived from an EMBL/GenBank/DDBJ whole genome shotgun (WGS) entry which is preliminary data.</text>
</comment>